<name>A0A942UZJ3_9FIRM</name>
<dbReference type="Pfam" id="PF00781">
    <property type="entry name" value="DAGK_cat"/>
    <property type="match status" value="1"/>
</dbReference>
<comment type="cofactor">
    <cofactor evidence="1">
        <name>Mg(2+)</name>
        <dbReference type="ChEBI" id="CHEBI:18420"/>
    </cofactor>
</comment>
<reference evidence="10" key="1">
    <citation type="submission" date="2019-12" db="EMBL/GenBank/DDBJ databases">
        <title>Clostridiaceae gen. nov. sp. nov., isolated from sediment in Xinjiang, China.</title>
        <authorList>
            <person name="Zhang R."/>
        </authorList>
    </citation>
    <scope>NUCLEOTIDE SEQUENCE</scope>
    <source>
        <strain evidence="10">D2Q-11</strain>
    </source>
</reference>
<keyword evidence="5 10" id="KW-0418">Kinase</keyword>
<dbReference type="GO" id="GO:0005524">
    <property type="term" value="F:ATP binding"/>
    <property type="evidence" value="ECO:0007669"/>
    <property type="project" value="UniProtKB-KW"/>
</dbReference>
<dbReference type="SUPFAM" id="SSF111331">
    <property type="entry name" value="NAD kinase/diacylglycerol kinase-like"/>
    <property type="match status" value="1"/>
</dbReference>
<dbReference type="Gene3D" id="3.40.50.10330">
    <property type="entry name" value="Probable inorganic polyphosphate/atp-NAD kinase, domain 1"/>
    <property type="match status" value="1"/>
</dbReference>
<evidence type="ECO:0000256" key="3">
    <source>
        <dbReference type="ARBA" id="ARBA00022679"/>
    </source>
</evidence>
<evidence type="ECO:0000256" key="4">
    <source>
        <dbReference type="ARBA" id="ARBA00022741"/>
    </source>
</evidence>
<evidence type="ECO:0000256" key="8">
    <source>
        <dbReference type="ARBA" id="ARBA00023264"/>
    </source>
</evidence>
<dbReference type="Proteomes" id="UP000724672">
    <property type="component" value="Unassembled WGS sequence"/>
</dbReference>
<dbReference type="InterPro" id="IPR016064">
    <property type="entry name" value="NAD/diacylglycerol_kinase_sf"/>
</dbReference>
<feature type="domain" description="DAGKc" evidence="9">
    <location>
        <begin position="1"/>
        <end position="131"/>
    </location>
</feature>
<evidence type="ECO:0000313" key="10">
    <source>
        <dbReference type="EMBL" id="MBS4539176.1"/>
    </source>
</evidence>
<sequence length="295" mass="32627">MYKKGLLIYNGNAGQTESNEKLSEVVGILSEGIDELTLIKTKNPGDAEEITKEKGEEYEIVMFLGGDGTVHEGINGIAHLQNPPIVGIIPGGTCNDFARGLNVPLKLSQSPKAILKGKTKEVDIGKVNDRYFTNFTGVGLITEISENVNPTTKNIMGRISYYSSTIRSMGENDNFKFTLKTENEKIEDEAGMVIIVNGNHVGSIKVPNKSISMNDGLFDIFIVYNAGISLLVKYLTQKDTFEDKVSEEEIKHLQARKISLRTEENMSTDTDGEVYLQTPLEIEVKKKKLKFIVGE</sequence>
<organism evidence="10 11">
    <name type="scientific">Anaeromonas frigoriresistens</name>
    <dbReference type="NCBI Taxonomy" id="2683708"/>
    <lineage>
        <taxon>Bacteria</taxon>
        <taxon>Bacillati</taxon>
        <taxon>Bacillota</taxon>
        <taxon>Tissierellia</taxon>
        <taxon>Tissierellales</taxon>
        <taxon>Thermohalobacteraceae</taxon>
        <taxon>Anaeromonas</taxon>
    </lineage>
</organism>
<dbReference type="Gene3D" id="2.60.200.40">
    <property type="match status" value="1"/>
</dbReference>
<comment type="similarity">
    <text evidence="2">Belongs to the diacylglycerol/lipid kinase family.</text>
</comment>
<dbReference type="InterPro" id="IPR005218">
    <property type="entry name" value="Diacylglycerol/lipid_kinase"/>
</dbReference>
<evidence type="ECO:0000256" key="2">
    <source>
        <dbReference type="ARBA" id="ARBA00005983"/>
    </source>
</evidence>
<keyword evidence="3" id="KW-0808">Transferase</keyword>
<dbReference type="InterPro" id="IPR017438">
    <property type="entry name" value="ATP-NAD_kinase_N"/>
</dbReference>
<keyword evidence="4" id="KW-0547">Nucleotide-binding</keyword>
<keyword evidence="11" id="KW-1185">Reference proteome</keyword>
<dbReference type="Pfam" id="PF19279">
    <property type="entry name" value="YegS_C"/>
    <property type="match status" value="1"/>
</dbReference>
<evidence type="ECO:0000256" key="1">
    <source>
        <dbReference type="ARBA" id="ARBA00001946"/>
    </source>
</evidence>
<gene>
    <name evidence="10" type="ORF">GOQ27_11935</name>
</gene>
<keyword evidence="7" id="KW-0594">Phospholipid biosynthesis</keyword>
<dbReference type="InterPro" id="IPR001206">
    <property type="entry name" value="Diacylglycerol_kinase_cat_dom"/>
</dbReference>
<keyword evidence="7" id="KW-0443">Lipid metabolism</keyword>
<evidence type="ECO:0000259" key="9">
    <source>
        <dbReference type="PROSITE" id="PS50146"/>
    </source>
</evidence>
<evidence type="ECO:0000256" key="7">
    <source>
        <dbReference type="ARBA" id="ARBA00023209"/>
    </source>
</evidence>
<dbReference type="AlphaFoldDB" id="A0A942UZJ3"/>
<proteinExistence type="inferred from homology"/>
<dbReference type="GO" id="GO:0008654">
    <property type="term" value="P:phospholipid biosynthetic process"/>
    <property type="evidence" value="ECO:0007669"/>
    <property type="project" value="UniProtKB-KW"/>
</dbReference>
<keyword evidence="6" id="KW-0067">ATP-binding</keyword>
<dbReference type="NCBIfam" id="TIGR00147">
    <property type="entry name" value="YegS/Rv2252/BmrU family lipid kinase"/>
    <property type="match status" value="1"/>
</dbReference>
<evidence type="ECO:0000256" key="6">
    <source>
        <dbReference type="ARBA" id="ARBA00022840"/>
    </source>
</evidence>
<dbReference type="EMBL" id="WSFT01000042">
    <property type="protein sequence ID" value="MBS4539176.1"/>
    <property type="molecule type" value="Genomic_DNA"/>
</dbReference>
<evidence type="ECO:0000256" key="5">
    <source>
        <dbReference type="ARBA" id="ARBA00022777"/>
    </source>
</evidence>
<dbReference type="PROSITE" id="PS50146">
    <property type="entry name" value="DAGK"/>
    <property type="match status" value="1"/>
</dbReference>
<dbReference type="RefSeq" id="WP_203367100.1">
    <property type="nucleotide sequence ID" value="NZ_WSFT01000042.1"/>
</dbReference>
<evidence type="ECO:0000313" key="11">
    <source>
        <dbReference type="Proteomes" id="UP000724672"/>
    </source>
</evidence>
<accession>A0A942UZJ3</accession>
<dbReference type="GO" id="GO:0004143">
    <property type="term" value="F:ATP-dependent diacylglycerol kinase activity"/>
    <property type="evidence" value="ECO:0007669"/>
    <property type="project" value="TreeGrafter"/>
</dbReference>
<dbReference type="PANTHER" id="PTHR12358">
    <property type="entry name" value="SPHINGOSINE KINASE"/>
    <property type="match status" value="1"/>
</dbReference>
<keyword evidence="7" id="KW-0444">Lipid biosynthesis</keyword>
<keyword evidence="8" id="KW-1208">Phospholipid metabolism</keyword>
<protein>
    <submittedName>
        <fullName evidence="10">Diacylglycerol kinase family lipid kinase</fullName>
    </submittedName>
</protein>
<dbReference type="InterPro" id="IPR050187">
    <property type="entry name" value="Lipid_Phosphate_FormReg"/>
</dbReference>
<dbReference type="SMART" id="SM00046">
    <property type="entry name" value="DAGKc"/>
    <property type="match status" value="1"/>
</dbReference>
<comment type="caution">
    <text evidence="10">The sequence shown here is derived from an EMBL/GenBank/DDBJ whole genome shotgun (WGS) entry which is preliminary data.</text>
</comment>
<dbReference type="PANTHER" id="PTHR12358:SF107">
    <property type="entry name" value="LIPID KINASE BMRU-RELATED"/>
    <property type="match status" value="1"/>
</dbReference>
<dbReference type="InterPro" id="IPR045540">
    <property type="entry name" value="YegS/DAGK_C"/>
</dbReference>
<dbReference type="GO" id="GO:0005886">
    <property type="term" value="C:plasma membrane"/>
    <property type="evidence" value="ECO:0007669"/>
    <property type="project" value="TreeGrafter"/>
</dbReference>